<evidence type="ECO:0000313" key="6">
    <source>
        <dbReference type="EMBL" id="QZA09210.1"/>
    </source>
</evidence>
<protein>
    <submittedName>
        <fullName evidence="6">DUF4352 domain-containing protein</fullName>
    </submittedName>
</protein>
<dbReference type="PROSITE" id="PS51257">
    <property type="entry name" value="PROKAR_LIPOPROTEIN"/>
    <property type="match status" value="1"/>
</dbReference>
<dbReference type="AlphaFoldDB" id="A0A9X7WJ56"/>
<feature type="region of interest" description="Disordered" evidence="2">
    <location>
        <begin position="22"/>
        <end position="43"/>
    </location>
</feature>
<dbReference type="EMBL" id="CP080997">
    <property type="protein sequence ID" value="QZA09210.1"/>
    <property type="molecule type" value="Genomic_DNA"/>
</dbReference>
<name>A0A9X7WJ56_9MYCO</name>
<dbReference type="RefSeq" id="WP_047319959.1">
    <property type="nucleotide sequence ID" value="NZ_CP080997.1"/>
</dbReference>
<evidence type="ECO:0000259" key="4">
    <source>
        <dbReference type="Pfam" id="PF11611"/>
    </source>
</evidence>
<feature type="signal peptide" evidence="3">
    <location>
        <begin position="1"/>
        <end position="19"/>
    </location>
</feature>
<dbReference type="Gene3D" id="2.60.40.1240">
    <property type="match status" value="1"/>
</dbReference>
<evidence type="ECO:0000256" key="3">
    <source>
        <dbReference type="SAM" id="SignalP"/>
    </source>
</evidence>
<reference evidence="6" key="2">
    <citation type="submission" date="2021-08" db="EMBL/GenBank/DDBJ databases">
        <title>Whole genome sequencing of non-tuberculosis mycobacteria type-strains.</title>
        <authorList>
            <person name="Igarashi Y."/>
            <person name="Osugi A."/>
            <person name="Mitarai S."/>
        </authorList>
    </citation>
    <scope>NUCLEOTIDE SEQUENCE</scope>
    <source>
        <strain evidence="6">JCM 30995</strain>
    </source>
</reference>
<evidence type="ECO:0000313" key="5">
    <source>
        <dbReference type="EMBL" id="KLO27863.1"/>
    </source>
</evidence>
<dbReference type="Pfam" id="PF11611">
    <property type="entry name" value="DUF4352"/>
    <property type="match status" value="1"/>
</dbReference>
<dbReference type="EMBL" id="LDPO01000012">
    <property type="protein sequence ID" value="KLO27863.1"/>
    <property type="molecule type" value="Genomic_DNA"/>
</dbReference>
<evidence type="ECO:0000256" key="2">
    <source>
        <dbReference type="SAM" id="MobiDB-lite"/>
    </source>
</evidence>
<evidence type="ECO:0000313" key="7">
    <source>
        <dbReference type="Proteomes" id="UP000036464"/>
    </source>
</evidence>
<accession>A0A9X7WJ56</accession>
<dbReference type="Proteomes" id="UP000825008">
    <property type="component" value="Chromosome"/>
</dbReference>
<evidence type="ECO:0000256" key="1">
    <source>
        <dbReference type="ARBA" id="ARBA00022729"/>
    </source>
</evidence>
<dbReference type="InterPro" id="IPR029051">
    <property type="entry name" value="DUF4352"/>
</dbReference>
<gene>
    <name evidence="5" type="ORF">ABW16_14920</name>
    <name evidence="6" type="ORF">K3U94_08200</name>
</gene>
<keyword evidence="1 3" id="KW-0732">Signal</keyword>
<feature type="compositionally biased region" description="Polar residues" evidence="2">
    <location>
        <begin position="25"/>
        <end position="38"/>
    </location>
</feature>
<feature type="chain" id="PRO_5040982458" evidence="3">
    <location>
        <begin position="20"/>
        <end position="178"/>
    </location>
</feature>
<sequence length="178" mass="18510">MRRWVVALCVLVLSLVSCSGEPAQKATTDSSPGATQSAAPRPPAHIGQTLDLMRIGGQKIAVTLTEVIAPATVPNGWGAAGKTYLATKLRIENAGTTTIVGNSNSDVTVVGSDEQNYQADFATVTECKDFAYGWFLIPAGASNTGCVVFALPTGVTAAKVRYTPSSGISHDVGEWLNP</sequence>
<evidence type="ECO:0000313" key="8">
    <source>
        <dbReference type="Proteomes" id="UP000825008"/>
    </source>
</evidence>
<proteinExistence type="predicted"/>
<dbReference type="InterPro" id="IPR029050">
    <property type="entry name" value="Immunoprotect_excell_Ig-like"/>
</dbReference>
<reference evidence="5 7" key="1">
    <citation type="submission" date="2015-05" db="EMBL/GenBank/DDBJ databases">
        <title>Genome sequence of Mycobacterium heraklionense Davo strain.</title>
        <authorList>
            <person name="Greninger A.L."/>
            <person name="Cunningham G."/>
            <person name="Miller S."/>
        </authorList>
    </citation>
    <scope>NUCLEOTIDE SEQUENCE [LARGE SCALE GENOMIC DNA]</scope>
    <source>
        <strain evidence="5 7">Davo</strain>
    </source>
</reference>
<dbReference type="OrthoDB" id="4761860at2"/>
<keyword evidence="7" id="KW-1185">Reference proteome</keyword>
<organism evidence="6 8">
    <name type="scientific">Mycolicibacter heraklionensis</name>
    <dbReference type="NCBI Taxonomy" id="512402"/>
    <lineage>
        <taxon>Bacteria</taxon>
        <taxon>Bacillati</taxon>
        <taxon>Actinomycetota</taxon>
        <taxon>Actinomycetes</taxon>
        <taxon>Mycobacteriales</taxon>
        <taxon>Mycobacteriaceae</taxon>
        <taxon>Mycolicibacter</taxon>
    </lineage>
</organism>
<dbReference type="KEGG" id="mher:K3U94_08200"/>
<feature type="domain" description="DUF4352" evidence="4">
    <location>
        <begin position="78"/>
        <end position="166"/>
    </location>
</feature>
<dbReference type="Proteomes" id="UP000036464">
    <property type="component" value="Unassembled WGS sequence"/>
</dbReference>